<proteinExistence type="predicted"/>
<dbReference type="AlphaFoldDB" id="A0A7W9L9B6"/>
<sequence length="49" mass="5353">MCDGAEPVHAGHLQIDDEHVGPVQQRGPHGRLAVSRFGEHGDLALEREQ</sequence>
<gene>
    <name evidence="2" type="ORF">HD596_002163</name>
</gene>
<dbReference type="EMBL" id="JACHMB010000001">
    <property type="protein sequence ID" value="MBB5775407.1"/>
    <property type="molecule type" value="Genomic_DNA"/>
</dbReference>
<name>A0A7W9L9B6_9ACTN</name>
<dbReference type="Proteomes" id="UP000579153">
    <property type="component" value="Unassembled WGS sequence"/>
</dbReference>
<keyword evidence="3" id="KW-1185">Reference proteome</keyword>
<comment type="caution">
    <text evidence="2">The sequence shown here is derived from an EMBL/GenBank/DDBJ whole genome shotgun (WGS) entry which is preliminary data.</text>
</comment>
<reference evidence="2 3" key="1">
    <citation type="submission" date="2020-08" db="EMBL/GenBank/DDBJ databases">
        <title>Sequencing the genomes of 1000 actinobacteria strains.</title>
        <authorList>
            <person name="Klenk H.-P."/>
        </authorList>
    </citation>
    <scope>NUCLEOTIDE SEQUENCE [LARGE SCALE GENOMIC DNA]</scope>
    <source>
        <strain evidence="2 3">DSM 45507</strain>
    </source>
</reference>
<protein>
    <submittedName>
        <fullName evidence="2">Uncharacterized protein</fullName>
    </submittedName>
</protein>
<evidence type="ECO:0000256" key="1">
    <source>
        <dbReference type="SAM" id="MobiDB-lite"/>
    </source>
</evidence>
<organism evidence="2 3">
    <name type="scientific">Nonomuraea jabiensis</name>
    <dbReference type="NCBI Taxonomy" id="882448"/>
    <lineage>
        <taxon>Bacteria</taxon>
        <taxon>Bacillati</taxon>
        <taxon>Actinomycetota</taxon>
        <taxon>Actinomycetes</taxon>
        <taxon>Streptosporangiales</taxon>
        <taxon>Streptosporangiaceae</taxon>
        <taxon>Nonomuraea</taxon>
    </lineage>
</organism>
<evidence type="ECO:0000313" key="2">
    <source>
        <dbReference type="EMBL" id="MBB5775407.1"/>
    </source>
</evidence>
<accession>A0A7W9L9B6</accession>
<evidence type="ECO:0000313" key="3">
    <source>
        <dbReference type="Proteomes" id="UP000579153"/>
    </source>
</evidence>
<feature type="region of interest" description="Disordered" evidence="1">
    <location>
        <begin position="1"/>
        <end position="29"/>
    </location>
</feature>